<name>A0A1G7TGN7_9PSEU</name>
<dbReference type="InterPro" id="IPR011055">
    <property type="entry name" value="Dup_hybrid_motif"/>
</dbReference>
<dbReference type="GO" id="GO:0004222">
    <property type="term" value="F:metalloendopeptidase activity"/>
    <property type="evidence" value="ECO:0007669"/>
    <property type="project" value="TreeGrafter"/>
</dbReference>
<dbReference type="Gene3D" id="2.70.70.10">
    <property type="entry name" value="Glucose Permease (Domain IIA)"/>
    <property type="match status" value="1"/>
</dbReference>
<dbReference type="PANTHER" id="PTHR21666">
    <property type="entry name" value="PEPTIDASE-RELATED"/>
    <property type="match status" value="1"/>
</dbReference>
<evidence type="ECO:0000313" key="3">
    <source>
        <dbReference type="EMBL" id="SDG34527.1"/>
    </source>
</evidence>
<accession>A0A1G7TGN7</accession>
<dbReference type="Proteomes" id="UP000199623">
    <property type="component" value="Unassembled WGS sequence"/>
</dbReference>
<dbReference type="InterPro" id="IPR016047">
    <property type="entry name" value="M23ase_b-sheet_dom"/>
</dbReference>
<gene>
    <name evidence="3" type="ORF">SAMN05216553_107259</name>
</gene>
<reference evidence="4" key="1">
    <citation type="submission" date="2016-10" db="EMBL/GenBank/DDBJ databases">
        <authorList>
            <person name="Varghese N."/>
            <person name="Submissions S."/>
        </authorList>
    </citation>
    <scope>NUCLEOTIDE SEQUENCE [LARGE SCALE GENOMIC DNA]</scope>
    <source>
        <strain evidence="4">CGMCC 4.3506</strain>
    </source>
</reference>
<evidence type="ECO:0000256" key="1">
    <source>
        <dbReference type="ARBA" id="ARBA00022729"/>
    </source>
</evidence>
<feature type="domain" description="M23ase beta-sheet core" evidence="2">
    <location>
        <begin position="49"/>
        <end position="140"/>
    </location>
</feature>
<organism evidence="3 4">
    <name type="scientific">Lentzea fradiae</name>
    <dbReference type="NCBI Taxonomy" id="200378"/>
    <lineage>
        <taxon>Bacteria</taxon>
        <taxon>Bacillati</taxon>
        <taxon>Actinomycetota</taxon>
        <taxon>Actinomycetes</taxon>
        <taxon>Pseudonocardiales</taxon>
        <taxon>Pseudonocardiaceae</taxon>
        <taxon>Lentzea</taxon>
    </lineage>
</organism>
<keyword evidence="4" id="KW-1185">Reference proteome</keyword>
<dbReference type="OrthoDB" id="5245088at2"/>
<dbReference type="AlphaFoldDB" id="A0A1G7TGN7"/>
<proteinExistence type="predicted"/>
<dbReference type="CDD" id="cd12797">
    <property type="entry name" value="M23_peptidase"/>
    <property type="match status" value="1"/>
</dbReference>
<dbReference type="PANTHER" id="PTHR21666:SF289">
    <property type="entry name" value="L-ALA--D-GLU ENDOPEPTIDASE"/>
    <property type="match status" value="1"/>
</dbReference>
<protein>
    <submittedName>
        <fullName evidence="3">Peptidase family M23</fullName>
    </submittedName>
</protein>
<dbReference type="Pfam" id="PF01551">
    <property type="entry name" value="Peptidase_M23"/>
    <property type="match status" value="1"/>
</dbReference>
<dbReference type="STRING" id="200378.SAMN05216553_107259"/>
<evidence type="ECO:0000313" key="4">
    <source>
        <dbReference type="Proteomes" id="UP000199623"/>
    </source>
</evidence>
<dbReference type="RefSeq" id="WP_090050992.1">
    <property type="nucleotide sequence ID" value="NZ_FNCC01000007.1"/>
</dbReference>
<dbReference type="SUPFAM" id="SSF51261">
    <property type="entry name" value="Duplicated hybrid motif"/>
    <property type="match status" value="1"/>
</dbReference>
<evidence type="ECO:0000259" key="2">
    <source>
        <dbReference type="Pfam" id="PF01551"/>
    </source>
</evidence>
<dbReference type="InterPro" id="IPR050570">
    <property type="entry name" value="Cell_wall_metabolism_enzyme"/>
</dbReference>
<dbReference type="EMBL" id="FNCC01000007">
    <property type="protein sequence ID" value="SDG34527.1"/>
    <property type="molecule type" value="Genomic_DNA"/>
</dbReference>
<sequence>MPLLPTALLLATLLTQPPPTPQPRFTWPLPPPHPVVRAFEAPTTPYGPGHRGADLAAPAGTPVLATADALVVHAGPVATRTLVSLQHRGGLRTTYEPITPTVQRGHRVRQGEVIGHLQEGHCSTPCLHWGARRGQTYLDPLRLVTAPRVRLLPLPAGPRGP</sequence>
<keyword evidence="1" id="KW-0732">Signal</keyword>